<dbReference type="PANTHER" id="PTHR17550">
    <property type="entry name" value="E3 UBIQUITIN-PROTEIN LIGASE TTC3"/>
    <property type="match status" value="1"/>
</dbReference>
<feature type="domain" description="RRM" evidence="3">
    <location>
        <begin position="512"/>
        <end position="585"/>
    </location>
</feature>
<feature type="compositionally biased region" description="Polar residues" evidence="2">
    <location>
        <begin position="591"/>
        <end position="609"/>
    </location>
</feature>
<gene>
    <name evidence="4" type="ORF">WMY93_013944</name>
</gene>
<dbReference type="Pfam" id="PF00076">
    <property type="entry name" value="RRM_1"/>
    <property type="match status" value="1"/>
</dbReference>
<feature type="compositionally biased region" description="Acidic residues" evidence="2">
    <location>
        <begin position="480"/>
        <end position="498"/>
    </location>
</feature>
<evidence type="ECO:0000313" key="5">
    <source>
        <dbReference type="Proteomes" id="UP001460270"/>
    </source>
</evidence>
<protein>
    <recommendedName>
        <fullName evidence="3">RRM domain-containing protein</fullName>
    </recommendedName>
</protein>
<dbReference type="Proteomes" id="UP001460270">
    <property type="component" value="Unassembled WGS sequence"/>
</dbReference>
<evidence type="ECO:0000313" key="4">
    <source>
        <dbReference type="EMBL" id="KAK7913733.1"/>
    </source>
</evidence>
<dbReference type="PANTHER" id="PTHR17550:SF7">
    <property type="entry name" value="RNA-BINDING PROTEIN 44"/>
    <property type="match status" value="1"/>
</dbReference>
<feature type="compositionally biased region" description="Pro residues" evidence="2">
    <location>
        <begin position="43"/>
        <end position="54"/>
    </location>
</feature>
<evidence type="ECO:0000256" key="2">
    <source>
        <dbReference type="SAM" id="MobiDB-lite"/>
    </source>
</evidence>
<sequence>MPAIPPQAVGTCFHCTVNQALYASGQAAMLNDFTGIQVVPAPASLPPQPQPQPQPRTVGGEPVTADRTIHLRNSAFKLIYENIYLALTDSKLLGWYLALSPPDRKIIQDEGGLHQFLRKHPGLELSKHHVYVKKVVSEELREHFPLSGNSVNSYNQYQGNHYQMYSSPASQRLDPKVQELSKLTWPMASTSNGFTNPEQFANLSLDVELERHIQGVHPQSTAVDVNSFFRGANHDSSGNENFYSILEADKSIVLCVPNQSPEKGSVSEKEASIIESVISTTEDRSTSPMTCVCTCDAMVGTEQAITKTTLTQTESQQTSDKHLNTEVFMLDLDYLTKEFITIKTERDELLEKVKMQRITSPFARIVNDLKKLETEYNKMREKILSGISLQDLKPLYTDRVEADASAVATITSDIQKMSVSSQQHDTLKETSSSDDNSQDGEMVDFTKCDSSTAKRAVTRIPKDKVSNQRTDGKDSVSSEDWFDAEEDLSSEGSGESEETDIKTTDKSKAVSAGLCVTGLPSNVTEKDLMMWFQKYNVSDVHISNFKELSVAIVIVETQQSAEAALRELNGLRVKGQSLQVERINSGRSEDQGQSSGFNSEPESKTQNQLSSSSSPKKKVVCVSPTAQGTFVPQHYGTMGSFDILMSELTQRHPSVSRQRIVDALLELRAKYRGVLSGLPLRTIRDMTSDLLIRPANT</sequence>
<keyword evidence="1" id="KW-0694">RNA-binding</keyword>
<proteinExistence type="predicted"/>
<dbReference type="SMART" id="SM00360">
    <property type="entry name" value="RRM"/>
    <property type="match status" value="1"/>
</dbReference>
<accession>A0AAW0P2Z3</accession>
<dbReference type="Gene3D" id="3.30.70.330">
    <property type="match status" value="1"/>
</dbReference>
<dbReference type="CDD" id="cd00590">
    <property type="entry name" value="RRM_SF"/>
    <property type="match status" value="1"/>
</dbReference>
<dbReference type="SUPFAM" id="SSF54928">
    <property type="entry name" value="RNA-binding domain, RBD"/>
    <property type="match status" value="1"/>
</dbReference>
<feature type="region of interest" description="Disordered" evidence="2">
    <location>
        <begin position="459"/>
        <end position="507"/>
    </location>
</feature>
<dbReference type="EMBL" id="JBBPFD010000009">
    <property type="protein sequence ID" value="KAK7913733.1"/>
    <property type="molecule type" value="Genomic_DNA"/>
</dbReference>
<dbReference type="InterPro" id="IPR000504">
    <property type="entry name" value="RRM_dom"/>
</dbReference>
<dbReference type="InterPro" id="IPR035979">
    <property type="entry name" value="RBD_domain_sf"/>
</dbReference>
<name>A0AAW0P2Z3_9GOBI</name>
<feature type="region of interest" description="Disordered" evidence="2">
    <location>
        <begin position="417"/>
        <end position="447"/>
    </location>
</feature>
<feature type="region of interest" description="Disordered" evidence="2">
    <location>
        <begin position="581"/>
        <end position="617"/>
    </location>
</feature>
<evidence type="ECO:0000259" key="3">
    <source>
        <dbReference type="PROSITE" id="PS50102"/>
    </source>
</evidence>
<feature type="compositionally biased region" description="Basic and acidic residues" evidence="2">
    <location>
        <begin position="460"/>
        <end position="476"/>
    </location>
</feature>
<feature type="region of interest" description="Disordered" evidence="2">
    <location>
        <begin position="41"/>
        <end position="60"/>
    </location>
</feature>
<organism evidence="4 5">
    <name type="scientific">Mugilogobius chulae</name>
    <name type="common">yellowstripe goby</name>
    <dbReference type="NCBI Taxonomy" id="88201"/>
    <lineage>
        <taxon>Eukaryota</taxon>
        <taxon>Metazoa</taxon>
        <taxon>Chordata</taxon>
        <taxon>Craniata</taxon>
        <taxon>Vertebrata</taxon>
        <taxon>Euteleostomi</taxon>
        <taxon>Actinopterygii</taxon>
        <taxon>Neopterygii</taxon>
        <taxon>Teleostei</taxon>
        <taxon>Neoteleostei</taxon>
        <taxon>Acanthomorphata</taxon>
        <taxon>Gobiaria</taxon>
        <taxon>Gobiiformes</taxon>
        <taxon>Gobioidei</taxon>
        <taxon>Gobiidae</taxon>
        <taxon>Gobionellinae</taxon>
        <taxon>Mugilogobius</taxon>
    </lineage>
</organism>
<keyword evidence="5" id="KW-1185">Reference proteome</keyword>
<feature type="compositionally biased region" description="Polar residues" evidence="2">
    <location>
        <begin position="417"/>
        <end position="435"/>
    </location>
</feature>
<evidence type="ECO:0000256" key="1">
    <source>
        <dbReference type="PROSITE-ProRule" id="PRU00176"/>
    </source>
</evidence>
<comment type="caution">
    <text evidence="4">The sequence shown here is derived from an EMBL/GenBank/DDBJ whole genome shotgun (WGS) entry which is preliminary data.</text>
</comment>
<dbReference type="InterPro" id="IPR012677">
    <property type="entry name" value="Nucleotide-bd_a/b_plait_sf"/>
</dbReference>
<dbReference type="GO" id="GO:0003723">
    <property type="term" value="F:RNA binding"/>
    <property type="evidence" value="ECO:0007669"/>
    <property type="project" value="UniProtKB-UniRule"/>
</dbReference>
<reference evidence="5" key="1">
    <citation type="submission" date="2024-04" db="EMBL/GenBank/DDBJ databases">
        <title>Salinicola lusitanus LLJ914,a marine bacterium isolated from the Okinawa Trough.</title>
        <authorList>
            <person name="Li J."/>
        </authorList>
    </citation>
    <scope>NUCLEOTIDE SEQUENCE [LARGE SCALE GENOMIC DNA]</scope>
</reference>
<dbReference type="AlphaFoldDB" id="A0AAW0P2Z3"/>
<dbReference type="PROSITE" id="PS50102">
    <property type="entry name" value="RRM"/>
    <property type="match status" value="1"/>
</dbReference>